<name>A0A6A6THB7_9PLEO</name>
<organism evidence="1 2">
    <name type="scientific">Lophiostoma macrostomum CBS 122681</name>
    <dbReference type="NCBI Taxonomy" id="1314788"/>
    <lineage>
        <taxon>Eukaryota</taxon>
        <taxon>Fungi</taxon>
        <taxon>Dikarya</taxon>
        <taxon>Ascomycota</taxon>
        <taxon>Pezizomycotina</taxon>
        <taxon>Dothideomycetes</taxon>
        <taxon>Pleosporomycetidae</taxon>
        <taxon>Pleosporales</taxon>
        <taxon>Lophiostomataceae</taxon>
        <taxon>Lophiostoma</taxon>
    </lineage>
</organism>
<accession>A0A6A6THB7</accession>
<reference evidence="1" key="1">
    <citation type="journal article" date="2020" name="Stud. Mycol.">
        <title>101 Dothideomycetes genomes: a test case for predicting lifestyles and emergence of pathogens.</title>
        <authorList>
            <person name="Haridas S."/>
            <person name="Albert R."/>
            <person name="Binder M."/>
            <person name="Bloem J."/>
            <person name="Labutti K."/>
            <person name="Salamov A."/>
            <person name="Andreopoulos B."/>
            <person name="Baker S."/>
            <person name="Barry K."/>
            <person name="Bills G."/>
            <person name="Bluhm B."/>
            <person name="Cannon C."/>
            <person name="Castanera R."/>
            <person name="Culley D."/>
            <person name="Daum C."/>
            <person name="Ezra D."/>
            <person name="Gonzalez J."/>
            <person name="Henrissat B."/>
            <person name="Kuo A."/>
            <person name="Liang C."/>
            <person name="Lipzen A."/>
            <person name="Lutzoni F."/>
            <person name="Magnuson J."/>
            <person name="Mondo S."/>
            <person name="Nolan M."/>
            <person name="Ohm R."/>
            <person name="Pangilinan J."/>
            <person name="Park H.-J."/>
            <person name="Ramirez L."/>
            <person name="Alfaro M."/>
            <person name="Sun H."/>
            <person name="Tritt A."/>
            <person name="Yoshinaga Y."/>
            <person name="Zwiers L.-H."/>
            <person name="Turgeon B."/>
            <person name="Goodwin S."/>
            <person name="Spatafora J."/>
            <person name="Crous P."/>
            <person name="Grigoriev I."/>
        </authorList>
    </citation>
    <scope>NUCLEOTIDE SEQUENCE</scope>
    <source>
        <strain evidence="1">CBS 122681</strain>
    </source>
</reference>
<dbReference type="Proteomes" id="UP000799324">
    <property type="component" value="Unassembled WGS sequence"/>
</dbReference>
<gene>
    <name evidence="1" type="ORF">K491DRAFT_234063</name>
</gene>
<protein>
    <submittedName>
        <fullName evidence="1">Uncharacterized protein</fullName>
    </submittedName>
</protein>
<evidence type="ECO:0000313" key="1">
    <source>
        <dbReference type="EMBL" id="KAF2658836.1"/>
    </source>
</evidence>
<evidence type="ECO:0000313" key="2">
    <source>
        <dbReference type="Proteomes" id="UP000799324"/>
    </source>
</evidence>
<dbReference type="AlphaFoldDB" id="A0A6A6THB7"/>
<keyword evidence="2" id="KW-1185">Reference proteome</keyword>
<sequence length="199" mass="22379">MQRRVQEESLISQTFTNGISSRMSNFVLPTLRPLGPWALLLSIELSRTAVTSPRLRAVKPGCMRHHPSSNRVADGVPGAMLSTVSDACTARRVVSVDVSRPRDYHYRLAPGVGTARMWKPHVARELNIISRARVQFLLLCKSALKECATFRLRRLERPPVHGDAWHVSRPAAWTSLSARDSSRSSCIIPVSWFVIRMIR</sequence>
<dbReference type="EMBL" id="MU004311">
    <property type="protein sequence ID" value="KAF2658836.1"/>
    <property type="molecule type" value="Genomic_DNA"/>
</dbReference>
<proteinExistence type="predicted"/>